<dbReference type="AlphaFoldDB" id="A0A8T2I6U9"/>
<dbReference type="InterPro" id="IPR027005">
    <property type="entry name" value="PMT-like"/>
</dbReference>
<dbReference type="PROSITE" id="PS50919">
    <property type="entry name" value="MIR"/>
    <property type="match status" value="1"/>
</dbReference>
<dbReference type="Proteomes" id="UP000812440">
    <property type="component" value="Unassembled WGS sequence"/>
</dbReference>
<name>A0A8T2I6U9_9PIPI</name>
<feature type="non-terminal residue" evidence="3">
    <location>
        <position position="120"/>
    </location>
</feature>
<dbReference type="InterPro" id="IPR036300">
    <property type="entry name" value="MIR_dom_sf"/>
</dbReference>
<feature type="non-terminal residue" evidence="3">
    <location>
        <position position="1"/>
    </location>
</feature>
<sequence>SYRHDVAAPFSPYSQEVSCYIDYNVSMPAQTLWKLEIVNRESDVDTWKTISSEVKLIHVNTSVALKLSGSALPDWGFRQLEVVGEKASKSYHQSLVWNVEEHRYGRSEYLVIPCPLLECV</sequence>
<dbReference type="GO" id="GO:0004169">
    <property type="term" value="F:dolichyl-phosphate-mannose-protein mannosyltransferase activity"/>
    <property type="evidence" value="ECO:0007669"/>
    <property type="project" value="TreeGrafter"/>
</dbReference>
<comment type="caution">
    <text evidence="3">The sequence shown here is derived from an EMBL/GenBank/DDBJ whole genome shotgun (WGS) entry which is preliminary data.</text>
</comment>
<dbReference type="EMBL" id="JAACNH010019554">
    <property type="protein sequence ID" value="KAG8428925.1"/>
    <property type="molecule type" value="Genomic_DNA"/>
</dbReference>
<gene>
    <name evidence="3" type="ORF">GDO86_018818</name>
</gene>
<dbReference type="SUPFAM" id="SSF82109">
    <property type="entry name" value="MIR domain"/>
    <property type="match status" value="1"/>
</dbReference>
<evidence type="ECO:0000256" key="1">
    <source>
        <dbReference type="ARBA" id="ARBA00022737"/>
    </source>
</evidence>
<dbReference type="GO" id="GO:0005783">
    <property type="term" value="C:endoplasmic reticulum"/>
    <property type="evidence" value="ECO:0007669"/>
    <property type="project" value="TreeGrafter"/>
</dbReference>
<accession>A0A8T2I6U9</accession>
<protein>
    <recommendedName>
        <fullName evidence="2">MIR domain-containing protein</fullName>
    </recommendedName>
</protein>
<dbReference type="SMART" id="SM00472">
    <property type="entry name" value="MIR"/>
    <property type="match status" value="1"/>
</dbReference>
<dbReference type="PANTHER" id="PTHR10050">
    <property type="entry name" value="DOLICHYL-PHOSPHATE-MANNOSE--PROTEIN MANNOSYLTRANSFERASE"/>
    <property type="match status" value="1"/>
</dbReference>
<keyword evidence="4" id="KW-1185">Reference proteome</keyword>
<dbReference type="InterPro" id="IPR016093">
    <property type="entry name" value="MIR_motif"/>
</dbReference>
<dbReference type="OrthoDB" id="292747at2759"/>
<proteinExistence type="predicted"/>
<keyword evidence="1" id="KW-0677">Repeat</keyword>
<dbReference type="Gene3D" id="2.80.10.50">
    <property type="match status" value="1"/>
</dbReference>
<organism evidence="3 4">
    <name type="scientific">Hymenochirus boettgeri</name>
    <name type="common">Congo dwarf clawed frog</name>
    <dbReference type="NCBI Taxonomy" id="247094"/>
    <lineage>
        <taxon>Eukaryota</taxon>
        <taxon>Metazoa</taxon>
        <taxon>Chordata</taxon>
        <taxon>Craniata</taxon>
        <taxon>Vertebrata</taxon>
        <taxon>Euteleostomi</taxon>
        <taxon>Amphibia</taxon>
        <taxon>Batrachia</taxon>
        <taxon>Anura</taxon>
        <taxon>Pipoidea</taxon>
        <taxon>Pipidae</taxon>
        <taxon>Pipinae</taxon>
        <taxon>Hymenochirus</taxon>
    </lineage>
</organism>
<reference evidence="3" key="1">
    <citation type="thesis" date="2020" institute="ProQuest LLC" country="789 East Eisenhower Parkway, Ann Arbor, MI, USA">
        <title>Comparative Genomics and Chromosome Evolution.</title>
        <authorList>
            <person name="Mudd A.B."/>
        </authorList>
    </citation>
    <scope>NUCLEOTIDE SEQUENCE</scope>
    <source>
        <strain evidence="3">Female2</strain>
        <tissue evidence="3">Blood</tissue>
    </source>
</reference>
<evidence type="ECO:0000313" key="4">
    <source>
        <dbReference type="Proteomes" id="UP000812440"/>
    </source>
</evidence>
<feature type="domain" description="MIR" evidence="2">
    <location>
        <begin position="45"/>
        <end position="102"/>
    </location>
</feature>
<evidence type="ECO:0000313" key="3">
    <source>
        <dbReference type="EMBL" id="KAG8428925.1"/>
    </source>
</evidence>
<dbReference type="PANTHER" id="PTHR10050:SF51">
    <property type="entry name" value="PROTEIN O-MANNOSYL-TRANSFERASE 1"/>
    <property type="match status" value="1"/>
</dbReference>
<evidence type="ECO:0000259" key="2">
    <source>
        <dbReference type="PROSITE" id="PS50919"/>
    </source>
</evidence>